<dbReference type="EMBL" id="CM029038">
    <property type="protein sequence ID" value="KAG2654603.1"/>
    <property type="molecule type" value="Genomic_DNA"/>
</dbReference>
<name>A0A8T0XBA7_PANVG</name>
<protein>
    <submittedName>
        <fullName evidence="1">Uncharacterized protein</fullName>
    </submittedName>
</protein>
<sequence>MFSSSLHSCRTSLCPAGHHASFPCMIALVQPLAPLALLSSPSTMPQTPNLAANPSASSRYCYCRLPRGVPSPSMNLDQDGRFVFTNHKVQGKGALMAVLTDSASCSFCTEDDGPCFARYVAEQVDQASSCRDLFLSIQVMSSFSRDQAFVPFTRSLVVRAHDNDCQSVTAHEQGMKATSEP</sequence>
<dbReference type="Proteomes" id="UP000823388">
    <property type="component" value="Chromosome 1N"/>
</dbReference>
<proteinExistence type="predicted"/>
<evidence type="ECO:0000313" key="2">
    <source>
        <dbReference type="Proteomes" id="UP000823388"/>
    </source>
</evidence>
<keyword evidence="2" id="KW-1185">Reference proteome</keyword>
<comment type="caution">
    <text evidence="1">The sequence shown here is derived from an EMBL/GenBank/DDBJ whole genome shotgun (WGS) entry which is preliminary data.</text>
</comment>
<reference evidence="1" key="1">
    <citation type="submission" date="2020-05" db="EMBL/GenBank/DDBJ databases">
        <title>WGS assembly of Panicum virgatum.</title>
        <authorList>
            <person name="Lovell J.T."/>
            <person name="Jenkins J."/>
            <person name="Shu S."/>
            <person name="Juenger T.E."/>
            <person name="Schmutz J."/>
        </authorList>
    </citation>
    <scope>NUCLEOTIDE SEQUENCE</scope>
    <source>
        <strain evidence="1">AP13</strain>
    </source>
</reference>
<dbReference type="AlphaFoldDB" id="A0A8T0XBA7"/>
<evidence type="ECO:0000313" key="1">
    <source>
        <dbReference type="EMBL" id="KAG2654603.1"/>
    </source>
</evidence>
<gene>
    <name evidence="1" type="ORF">PVAP13_1NG511000</name>
</gene>
<organism evidence="1 2">
    <name type="scientific">Panicum virgatum</name>
    <name type="common">Blackwell switchgrass</name>
    <dbReference type="NCBI Taxonomy" id="38727"/>
    <lineage>
        <taxon>Eukaryota</taxon>
        <taxon>Viridiplantae</taxon>
        <taxon>Streptophyta</taxon>
        <taxon>Embryophyta</taxon>
        <taxon>Tracheophyta</taxon>
        <taxon>Spermatophyta</taxon>
        <taxon>Magnoliopsida</taxon>
        <taxon>Liliopsida</taxon>
        <taxon>Poales</taxon>
        <taxon>Poaceae</taxon>
        <taxon>PACMAD clade</taxon>
        <taxon>Panicoideae</taxon>
        <taxon>Panicodae</taxon>
        <taxon>Paniceae</taxon>
        <taxon>Panicinae</taxon>
        <taxon>Panicum</taxon>
        <taxon>Panicum sect. Hiantes</taxon>
    </lineage>
</organism>
<accession>A0A8T0XBA7</accession>